<gene>
    <name evidence="11" type="ORF">FD04_GL001222</name>
</gene>
<evidence type="ECO:0000256" key="3">
    <source>
        <dbReference type="ARBA" id="ARBA00022679"/>
    </source>
</evidence>
<evidence type="ECO:0000256" key="6">
    <source>
        <dbReference type="ARBA" id="ARBA00022932"/>
    </source>
</evidence>
<evidence type="ECO:0000256" key="1">
    <source>
        <dbReference type="ARBA" id="ARBA00012417"/>
    </source>
</evidence>
<dbReference type="InterPro" id="IPR027417">
    <property type="entry name" value="P-loop_NTPase"/>
</dbReference>
<dbReference type="Pfam" id="PF21694">
    <property type="entry name" value="DNA_pol3_delta_C"/>
    <property type="match status" value="1"/>
</dbReference>
<dbReference type="GO" id="GO:0009360">
    <property type="term" value="C:DNA polymerase III complex"/>
    <property type="evidence" value="ECO:0007669"/>
    <property type="project" value="InterPro"/>
</dbReference>
<dbReference type="Gene3D" id="1.20.272.10">
    <property type="match status" value="1"/>
</dbReference>
<dbReference type="SUPFAM" id="SSF48019">
    <property type="entry name" value="post-AAA+ oligomerization domain-like"/>
    <property type="match status" value="1"/>
</dbReference>
<protein>
    <recommendedName>
        <fullName evidence="2">DNA polymerase III subunit delta</fullName>
        <ecNumber evidence="1">2.7.7.7</ecNumber>
    </recommendedName>
</protein>
<dbReference type="SUPFAM" id="SSF52540">
    <property type="entry name" value="P-loop containing nucleoside triphosphate hydrolases"/>
    <property type="match status" value="1"/>
</dbReference>
<name>A0A0R1M145_9LACO</name>
<dbReference type="InterPro" id="IPR010372">
    <property type="entry name" value="DNA_pol3_delta_N"/>
</dbReference>
<keyword evidence="3" id="KW-0808">Transferase</keyword>
<feature type="domain" description="DNA polymerase III delta N-terminal" evidence="9">
    <location>
        <begin position="21"/>
        <end position="145"/>
    </location>
</feature>
<accession>A0A0R1M145</accession>
<comment type="catalytic activity">
    <reaction evidence="8">
        <text>DNA(n) + a 2'-deoxyribonucleoside 5'-triphosphate = DNA(n+1) + diphosphate</text>
        <dbReference type="Rhea" id="RHEA:22508"/>
        <dbReference type="Rhea" id="RHEA-COMP:17339"/>
        <dbReference type="Rhea" id="RHEA-COMP:17340"/>
        <dbReference type="ChEBI" id="CHEBI:33019"/>
        <dbReference type="ChEBI" id="CHEBI:61560"/>
        <dbReference type="ChEBI" id="CHEBI:173112"/>
        <dbReference type="EC" id="2.7.7.7"/>
    </reaction>
</comment>
<evidence type="ECO:0000313" key="11">
    <source>
        <dbReference type="EMBL" id="KRK98242.1"/>
    </source>
</evidence>
<dbReference type="NCBIfam" id="TIGR01128">
    <property type="entry name" value="holA"/>
    <property type="match status" value="1"/>
</dbReference>
<dbReference type="Gene3D" id="1.10.8.60">
    <property type="match status" value="1"/>
</dbReference>
<dbReference type="EC" id="2.7.7.7" evidence="1"/>
<comment type="similarity">
    <text evidence="7">Belongs to the DNA polymerase HolA subunit family.</text>
</comment>
<evidence type="ECO:0000259" key="9">
    <source>
        <dbReference type="Pfam" id="PF06144"/>
    </source>
</evidence>
<dbReference type="Pfam" id="PF06144">
    <property type="entry name" value="DNA_pol3_delta"/>
    <property type="match status" value="1"/>
</dbReference>
<evidence type="ECO:0000256" key="8">
    <source>
        <dbReference type="ARBA" id="ARBA00049244"/>
    </source>
</evidence>
<keyword evidence="5" id="KW-0235">DNA replication</keyword>
<dbReference type="EMBL" id="AZEE01000028">
    <property type="protein sequence ID" value="KRK98242.1"/>
    <property type="molecule type" value="Genomic_DNA"/>
</dbReference>
<keyword evidence="4" id="KW-0548">Nucleotidyltransferase</keyword>
<dbReference type="PATRIC" id="fig|1423776.4.peg.1235"/>
<dbReference type="STRING" id="1423776.FD04_GL001222"/>
<dbReference type="GO" id="GO:0003887">
    <property type="term" value="F:DNA-directed DNA polymerase activity"/>
    <property type="evidence" value="ECO:0007669"/>
    <property type="project" value="UniProtKB-KW"/>
</dbReference>
<evidence type="ECO:0000256" key="2">
    <source>
        <dbReference type="ARBA" id="ARBA00017703"/>
    </source>
</evidence>
<evidence type="ECO:0000313" key="12">
    <source>
        <dbReference type="Proteomes" id="UP000051160"/>
    </source>
</evidence>
<dbReference type="PANTHER" id="PTHR34388:SF1">
    <property type="entry name" value="DNA POLYMERASE III SUBUNIT DELTA"/>
    <property type="match status" value="1"/>
</dbReference>
<evidence type="ECO:0000256" key="4">
    <source>
        <dbReference type="ARBA" id="ARBA00022695"/>
    </source>
</evidence>
<dbReference type="AlphaFoldDB" id="A0A0R1M145"/>
<feature type="domain" description="DNA polymerase III delta subunit-like C-terminal" evidence="10">
    <location>
        <begin position="219"/>
        <end position="339"/>
    </location>
</feature>
<evidence type="ECO:0000259" key="10">
    <source>
        <dbReference type="Pfam" id="PF21694"/>
    </source>
</evidence>
<evidence type="ECO:0000256" key="7">
    <source>
        <dbReference type="ARBA" id="ARBA00034754"/>
    </source>
</evidence>
<dbReference type="Gene3D" id="3.40.50.300">
    <property type="entry name" value="P-loop containing nucleotide triphosphate hydrolases"/>
    <property type="match status" value="1"/>
</dbReference>
<dbReference type="GO" id="GO:0006261">
    <property type="term" value="P:DNA-templated DNA replication"/>
    <property type="evidence" value="ECO:0007669"/>
    <property type="project" value="TreeGrafter"/>
</dbReference>
<dbReference type="InterPro" id="IPR008921">
    <property type="entry name" value="DNA_pol3_clamp-load_cplx_C"/>
</dbReference>
<organism evidence="11 12">
    <name type="scientific">Secundilactobacillus odoratitofui DSM 19909 = JCM 15043</name>
    <dbReference type="NCBI Taxonomy" id="1423776"/>
    <lineage>
        <taxon>Bacteria</taxon>
        <taxon>Bacillati</taxon>
        <taxon>Bacillota</taxon>
        <taxon>Bacilli</taxon>
        <taxon>Lactobacillales</taxon>
        <taxon>Lactobacillaceae</taxon>
        <taxon>Secundilactobacillus</taxon>
    </lineage>
</organism>
<dbReference type="OrthoDB" id="9775929at2"/>
<dbReference type="Proteomes" id="UP000051160">
    <property type="component" value="Unassembled WGS sequence"/>
</dbReference>
<keyword evidence="6" id="KW-0239">DNA-directed DNA polymerase</keyword>
<dbReference type="InterPro" id="IPR048466">
    <property type="entry name" value="DNA_pol3_delta-like_C"/>
</dbReference>
<dbReference type="PANTHER" id="PTHR34388">
    <property type="entry name" value="DNA POLYMERASE III SUBUNIT DELTA"/>
    <property type="match status" value="1"/>
</dbReference>
<sequence length="344" mass="38876">MILTYETTLAQLAKKQPASIYLITGDQPYLTQRLKAAFIEMIPEAERTMNYASYDMETTPLASALDDAMSAPFFGEKRLVFIERAYFLTTETHKGSKVEHDMDGLMSYLTHPEPTSVVVFFANSGKLDSRKKVVKTIKKAAEVISLEAVAEPQIRSLVQQDLKQSGFEMTTSALNLLIQRTGSNLSLIMNELPKLKLASEDTRQIDDQIVGELVTKSLDQNVFDLVNDVMGKRIGAALNLYRQLILTKEEPLKINAVLVSQFRLLIQTKILTKNGYSQGTIASTLKVHPYRVKLALQSIRHLQLQHLRRAYLGLIQIERSLKSTSQDPMMLFELFMLKYLDQVA</sequence>
<proteinExistence type="inferred from homology"/>
<dbReference type="GO" id="GO:0003677">
    <property type="term" value="F:DNA binding"/>
    <property type="evidence" value="ECO:0007669"/>
    <property type="project" value="InterPro"/>
</dbReference>
<reference evidence="11 12" key="1">
    <citation type="journal article" date="2015" name="Genome Announc.">
        <title>Expanding the biotechnology potential of lactobacilli through comparative genomics of 213 strains and associated genera.</title>
        <authorList>
            <person name="Sun Z."/>
            <person name="Harris H.M."/>
            <person name="McCann A."/>
            <person name="Guo C."/>
            <person name="Argimon S."/>
            <person name="Zhang W."/>
            <person name="Yang X."/>
            <person name="Jeffery I.B."/>
            <person name="Cooney J.C."/>
            <person name="Kagawa T.F."/>
            <person name="Liu W."/>
            <person name="Song Y."/>
            <person name="Salvetti E."/>
            <person name="Wrobel A."/>
            <person name="Rasinkangas P."/>
            <person name="Parkhill J."/>
            <person name="Rea M.C."/>
            <person name="O'Sullivan O."/>
            <person name="Ritari J."/>
            <person name="Douillard F.P."/>
            <person name="Paul Ross R."/>
            <person name="Yang R."/>
            <person name="Briner A.E."/>
            <person name="Felis G.E."/>
            <person name="de Vos W.M."/>
            <person name="Barrangou R."/>
            <person name="Klaenhammer T.R."/>
            <person name="Caufield P.W."/>
            <person name="Cui Y."/>
            <person name="Zhang H."/>
            <person name="O'Toole P.W."/>
        </authorList>
    </citation>
    <scope>NUCLEOTIDE SEQUENCE [LARGE SCALE GENOMIC DNA]</scope>
    <source>
        <strain evidence="11 12">DSM 19909</strain>
    </source>
</reference>
<dbReference type="InterPro" id="IPR005790">
    <property type="entry name" value="DNA_polIII_delta"/>
</dbReference>
<comment type="caution">
    <text evidence="11">The sequence shown here is derived from an EMBL/GenBank/DDBJ whole genome shotgun (WGS) entry which is preliminary data.</text>
</comment>
<keyword evidence="12" id="KW-1185">Reference proteome</keyword>
<evidence type="ECO:0000256" key="5">
    <source>
        <dbReference type="ARBA" id="ARBA00022705"/>
    </source>
</evidence>